<protein>
    <submittedName>
        <fullName evidence="1">Uncharacterized protein</fullName>
    </submittedName>
</protein>
<gene>
    <name evidence="1" type="ORF">Salat_1223800</name>
</gene>
<sequence length="102" mass="11524">MGRKNKDQEVVGSSILLLQQRFKQLERLKEMREERQLRKTFAQSRQGGRISGFASSEAAFHQDPLALGLNTNANHVSVACSRAIEHQNEFPSDDVVDTSLRL</sequence>
<evidence type="ECO:0000313" key="1">
    <source>
        <dbReference type="EMBL" id="KAK4429235.1"/>
    </source>
</evidence>
<dbReference type="Proteomes" id="UP001293254">
    <property type="component" value="Unassembled WGS sequence"/>
</dbReference>
<organism evidence="1 2">
    <name type="scientific">Sesamum alatum</name>
    <dbReference type="NCBI Taxonomy" id="300844"/>
    <lineage>
        <taxon>Eukaryota</taxon>
        <taxon>Viridiplantae</taxon>
        <taxon>Streptophyta</taxon>
        <taxon>Embryophyta</taxon>
        <taxon>Tracheophyta</taxon>
        <taxon>Spermatophyta</taxon>
        <taxon>Magnoliopsida</taxon>
        <taxon>eudicotyledons</taxon>
        <taxon>Gunneridae</taxon>
        <taxon>Pentapetalae</taxon>
        <taxon>asterids</taxon>
        <taxon>lamiids</taxon>
        <taxon>Lamiales</taxon>
        <taxon>Pedaliaceae</taxon>
        <taxon>Sesamum</taxon>
    </lineage>
</organism>
<keyword evidence="2" id="KW-1185">Reference proteome</keyword>
<dbReference type="PANTHER" id="PTHR34570:SF12">
    <property type="entry name" value="EXPRESSED PROTEIN"/>
    <property type="match status" value="1"/>
</dbReference>
<name>A0AAE1YFB4_9LAMI</name>
<evidence type="ECO:0000313" key="2">
    <source>
        <dbReference type="Proteomes" id="UP001293254"/>
    </source>
</evidence>
<dbReference type="AlphaFoldDB" id="A0AAE1YFB4"/>
<reference evidence="1" key="1">
    <citation type="submission" date="2020-06" db="EMBL/GenBank/DDBJ databases">
        <authorList>
            <person name="Li T."/>
            <person name="Hu X."/>
            <person name="Zhang T."/>
            <person name="Song X."/>
            <person name="Zhang H."/>
            <person name="Dai N."/>
            <person name="Sheng W."/>
            <person name="Hou X."/>
            <person name="Wei L."/>
        </authorList>
    </citation>
    <scope>NUCLEOTIDE SEQUENCE</scope>
    <source>
        <strain evidence="1">3651</strain>
        <tissue evidence="1">Leaf</tissue>
    </source>
</reference>
<dbReference type="PANTHER" id="PTHR34570">
    <property type="entry name" value="OS03G0593100 PROTEIN"/>
    <property type="match status" value="1"/>
</dbReference>
<dbReference type="EMBL" id="JACGWO010000004">
    <property type="protein sequence ID" value="KAK4429235.1"/>
    <property type="molecule type" value="Genomic_DNA"/>
</dbReference>
<proteinExistence type="predicted"/>
<comment type="caution">
    <text evidence="1">The sequence shown here is derived from an EMBL/GenBank/DDBJ whole genome shotgun (WGS) entry which is preliminary data.</text>
</comment>
<accession>A0AAE1YFB4</accession>
<reference evidence="1" key="2">
    <citation type="journal article" date="2024" name="Plant">
        <title>Genomic evolution and insights into agronomic trait innovations of Sesamum species.</title>
        <authorList>
            <person name="Miao H."/>
            <person name="Wang L."/>
            <person name="Qu L."/>
            <person name="Liu H."/>
            <person name="Sun Y."/>
            <person name="Le M."/>
            <person name="Wang Q."/>
            <person name="Wei S."/>
            <person name="Zheng Y."/>
            <person name="Lin W."/>
            <person name="Duan Y."/>
            <person name="Cao H."/>
            <person name="Xiong S."/>
            <person name="Wang X."/>
            <person name="Wei L."/>
            <person name="Li C."/>
            <person name="Ma Q."/>
            <person name="Ju M."/>
            <person name="Zhao R."/>
            <person name="Li G."/>
            <person name="Mu C."/>
            <person name="Tian Q."/>
            <person name="Mei H."/>
            <person name="Zhang T."/>
            <person name="Gao T."/>
            <person name="Zhang H."/>
        </authorList>
    </citation>
    <scope>NUCLEOTIDE SEQUENCE</scope>
    <source>
        <strain evidence="1">3651</strain>
    </source>
</reference>